<proteinExistence type="predicted"/>
<reference evidence="1" key="1">
    <citation type="submission" date="2021-01" db="EMBL/GenBank/DDBJ databases">
        <authorList>
            <person name="Li R."/>
            <person name="Bekaert M."/>
        </authorList>
    </citation>
    <scope>NUCLEOTIDE SEQUENCE</scope>
    <source>
        <strain evidence="1">Farmed</strain>
    </source>
</reference>
<keyword evidence="2" id="KW-1185">Reference proteome</keyword>
<dbReference type="EMBL" id="CAHIKZ030001504">
    <property type="protein sequence ID" value="CAE1266166.1"/>
    <property type="molecule type" value="Genomic_DNA"/>
</dbReference>
<evidence type="ECO:0000313" key="1">
    <source>
        <dbReference type="EMBL" id="CAE1266166.1"/>
    </source>
</evidence>
<sequence length="264" mass="29266">MAFPWGPPPLGAPFWGGKYLFFFLGGAPPPGFPLFWGPPLFVFFFGPPPPPQPPFGPPFSNFFPPFSGLAFSSTPPRFSPRRFFPLFWAPPLLGAPFFFPLLFKRGFPHPPQVLHPPFSFSEFGAPLAGAWAPPPFSFPIRIHLFPFPGPGVFFPPFFLAFFSFPFFSPPPLGPLFPFDGLFPFVKRASNPPAPVFPFFKKKGGVFPPYESFSRAPPNFAGFVGFLGKFPRPNSPAFKRTPGPPFWGPKKPPLSSSPPVIFFPL</sequence>
<organism evidence="1 2">
    <name type="scientific">Acanthosepion pharaonis</name>
    <name type="common">Pharaoh cuttlefish</name>
    <name type="synonym">Sepia pharaonis</name>
    <dbReference type="NCBI Taxonomy" id="158019"/>
    <lineage>
        <taxon>Eukaryota</taxon>
        <taxon>Metazoa</taxon>
        <taxon>Spiralia</taxon>
        <taxon>Lophotrochozoa</taxon>
        <taxon>Mollusca</taxon>
        <taxon>Cephalopoda</taxon>
        <taxon>Coleoidea</taxon>
        <taxon>Decapodiformes</taxon>
        <taxon>Sepiida</taxon>
        <taxon>Sepiina</taxon>
        <taxon>Sepiidae</taxon>
        <taxon>Acanthosepion</taxon>
    </lineage>
</organism>
<comment type="caution">
    <text evidence="1">The sequence shown here is derived from an EMBL/GenBank/DDBJ whole genome shotgun (WGS) entry which is preliminary data.</text>
</comment>
<name>A0A812CGX1_ACAPH</name>
<evidence type="ECO:0000313" key="2">
    <source>
        <dbReference type="Proteomes" id="UP000597762"/>
    </source>
</evidence>
<gene>
    <name evidence="1" type="ORF">SPHA_35041</name>
</gene>
<accession>A0A812CGX1</accession>
<protein>
    <submittedName>
        <fullName evidence="1">Uncharacterized protein</fullName>
    </submittedName>
</protein>
<dbReference type="AlphaFoldDB" id="A0A812CGX1"/>
<dbReference type="Proteomes" id="UP000597762">
    <property type="component" value="Unassembled WGS sequence"/>
</dbReference>